<name>A0AA39FAU6_9HYME</name>
<comment type="caution">
    <text evidence="2">The sequence shown here is derived from an EMBL/GenBank/DDBJ whole genome shotgun (WGS) entry which is preliminary data.</text>
</comment>
<feature type="region of interest" description="Disordered" evidence="1">
    <location>
        <begin position="1"/>
        <end position="21"/>
    </location>
</feature>
<reference evidence="2" key="2">
    <citation type="submission" date="2023-03" db="EMBL/GenBank/DDBJ databases">
        <authorList>
            <person name="Inwood S.N."/>
            <person name="Skelly J.G."/>
            <person name="Guhlin J."/>
            <person name="Harrop T.W.R."/>
            <person name="Goldson S.G."/>
            <person name="Dearden P.K."/>
        </authorList>
    </citation>
    <scope>NUCLEOTIDE SEQUENCE</scope>
    <source>
        <strain evidence="2">Irish</strain>
        <tissue evidence="2">Whole body</tissue>
    </source>
</reference>
<protein>
    <submittedName>
        <fullName evidence="2">Uncharacterized protein</fullName>
    </submittedName>
</protein>
<evidence type="ECO:0000313" key="2">
    <source>
        <dbReference type="EMBL" id="KAK0166154.1"/>
    </source>
</evidence>
<dbReference type="Proteomes" id="UP001168990">
    <property type="component" value="Unassembled WGS sequence"/>
</dbReference>
<organism evidence="2 3">
    <name type="scientific">Microctonus aethiopoides</name>
    <dbReference type="NCBI Taxonomy" id="144406"/>
    <lineage>
        <taxon>Eukaryota</taxon>
        <taxon>Metazoa</taxon>
        <taxon>Ecdysozoa</taxon>
        <taxon>Arthropoda</taxon>
        <taxon>Hexapoda</taxon>
        <taxon>Insecta</taxon>
        <taxon>Pterygota</taxon>
        <taxon>Neoptera</taxon>
        <taxon>Endopterygota</taxon>
        <taxon>Hymenoptera</taxon>
        <taxon>Apocrita</taxon>
        <taxon>Ichneumonoidea</taxon>
        <taxon>Braconidae</taxon>
        <taxon>Euphorinae</taxon>
        <taxon>Microctonus</taxon>
    </lineage>
</organism>
<accession>A0AA39FAU6</accession>
<proteinExistence type="predicted"/>
<dbReference type="AlphaFoldDB" id="A0AA39FAU6"/>
<dbReference type="EMBL" id="JAQQBS010001422">
    <property type="protein sequence ID" value="KAK0166154.1"/>
    <property type="molecule type" value="Genomic_DNA"/>
</dbReference>
<evidence type="ECO:0000256" key="1">
    <source>
        <dbReference type="SAM" id="MobiDB-lite"/>
    </source>
</evidence>
<gene>
    <name evidence="2" type="ORF">PV328_004601</name>
</gene>
<sequence length="163" mass="18458">MSEAARERWNGTRQQSHSSRIGLHNANDKDAAYYGIHDSRDAASVDSGYETTAELIFARLLTVVTMHCGCWWSDLLSIRHTKFVNEWLSENVIVVNAVEVVGITWDLLYYSQTRGNRKAPSVNKLRPRDIHLELLIERNSTRNTDALSLSDYSGANPRSKYGS</sequence>
<keyword evidence="3" id="KW-1185">Reference proteome</keyword>
<evidence type="ECO:0000313" key="3">
    <source>
        <dbReference type="Proteomes" id="UP001168990"/>
    </source>
</evidence>
<feature type="compositionally biased region" description="Basic and acidic residues" evidence="1">
    <location>
        <begin position="1"/>
        <end position="10"/>
    </location>
</feature>
<reference evidence="2" key="1">
    <citation type="journal article" date="2023" name="bioRxiv">
        <title>Scaffold-level genome assemblies of two parasitoid biocontrol wasps reveal the parthenogenesis mechanism and an associated novel virus.</title>
        <authorList>
            <person name="Inwood S."/>
            <person name="Skelly J."/>
            <person name="Guhlin J."/>
            <person name="Harrop T."/>
            <person name="Goldson S."/>
            <person name="Dearden P."/>
        </authorList>
    </citation>
    <scope>NUCLEOTIDE SEQUENCE</scope>
    <source>
        <strain evidence="2">Irish</strain>
        <tissue evidence="2">Whole body</tissue>
    </source>
</reference>